<dbReference type="AlphaFoldDB" id="A0A450ZLY7"/>
<sequence length="127" mass="13772">MLKRERVVVLFAITIATLIAGCANIQYGKDFDATKAQTFQKGKTSRADIIAAMGEPTSTGISMDGSFIEYQYHTFKGGGISSVLSVYGVGSTSYENKIKLCKFVFNVNDKLKDYTCSEGAQNSNLGE</sequence>
<evidence type="ECO:0000313" key="2">
    <source>
        <dbReference type="EMBL" id="VFK59629.1"/>
    </source>
</evidence>
<name>A0A450ZLY7_9GAMM</name>
<accession>A0A450ZLY7</accession>
<evidence type="ECO:0008006" key="3">
    <source>
        <dbReference type="Google" id="ProtNLM"/>
    </source>
</evidence>
<proteinExistence type="predicted"/>
<reference evidence="1" key="1">
    <citation type="submission" date="2019-02" db="EMBL/GenBank/DDBJ databases">
        <authorList>
            <person name="Gruber-Vodicka R. H."/>
            <person name="Seah K. B. B."/>
        </authorList>
    </citation>
    <scope>NUCLEOTIDE SEQUENCE</scope>
    <source>
        <strain evidence="2">BECK_BY2</strain>
        <strain evidence="1">BECK_BY3</strain>
    </source>
</reference>
<dbReference type="EMBL" id="CAADFV010000054">
    <property type="protein sequence ID" value="VFK59629.1"/>
    <property type="molecule type" value="Genomic_DNA"/>
</dbReference>
<gene>
    <name evidence="2" type="ORF">BECKTUN1418E_GA0071001_105417</name>
    <name evidence="1" type="ORF">BECKTUN1418F_GA0071002_105417</name>
</gene>
<organism evidence="1">
    <name type="scientific">Candidatus Kentrum sp. TUN</name>
    <dbReference type="NCBI Taxonomy" id="2126343"/>
    <lineage>
        <taxon>Bacteria</taxon>
        <taxon>Pseudomonadati</taxon>
        <taxon>Pseudomonadota</taxon>
        <taxon>Gammaproteobacteria</taxon>
        <taxon>Candidatus Kentrum</taxon>
    </lineage>
</organism>
<dbReference type="EMBL" id="CAADFY010000054">
    <property type="protein sequence ID" value="VFK54767.1"/>
    <property type="molecule type" value="Genomic_DNA"/>
</dbReference>
<evidence type="ECO:0000313" key="1">
    <source>
        <dbReference type="EMBL" id="VFK54767.1"/>
    </source>
</evidence>
<dbReference type="PROSITE" id="PS51257">
    <property type="entry name" value="PROKAR_LIPOPROTEIN"/>
    <property type="match status" value="1"/>
</dbReference>
<protein>
    <recommendedName>
        <fullName evidence="3">Beta-barrel assembly machine subunit BamE</fullName>
    </recommendedName>
</protein>